<gene>
    <name evidence="3" type="ORF">JQN70_17720</name>
</gene>
<feature type="compositionally biased region" description="Low complexity" evidence="1">
    <location>
        <begin position="24"/>
        <end position="43"/>
    </location>
</feature>
<evidence type="ECO:0000256" key="1">
    <source>
        <dbReference type="SAM" id="MobiDB-lite"/>
    </source>
</evidence>
<dbReference type="Proteomes" id="UP001430172">
    <property type="component" value="Unassembled WGS sequence"/>
</dbReference>
<feature type="transmembrane region" description="Helical" evidence="2">
    <location>
        <begin position="95"/>
        <end position="119"/>
    </location>
</feature>
<protein>
    <recommendedName>
        <fullName evidence="5">DUF5666 domain-containing protein</fullName>
    </recommendedName>
</protein>
<proteinExistence type="predicted"/>
<accession>A0ABS2CRY9</accession>
<feature type="region of interest" description="Disordered" evidence="1">
    <location>
        <begin position="129"/>
        <end position="194"/>
    </location>
</feature>
<keyword evidence="2" id="KW-1133">Transmembrane helix</keyword>
<reference evidence="3" key="1">
    <citation type="submission" date="2021-02" db="EMBL/GenBank/DDBJ databases">
        <title>Phycicoccus sp. MQZ13P-5T, whole genome shotgun sequence.</title>
        <authorList>
            <person name="Tuo L."/>
        </authorList>
    </citation>
    <scope>NUCLEOTIDE SEQUENCE</scope>
    <source>
        <strain evidence="3">MQZ13P-5</strain>
    </source>
</reference>
<evidence type="ECO:0000256" key="2">
    <source>
        <dbReference type="SAM" id="Phobius"/>
    </source>
</evidence>
<feature type="region of interest" description="Disordered" evidence="1">
    <location>
        <begin position="1"/>
        <end position="87"/>
    </location>
</feature>
<dbReference type="EMBL" id="JAFDVD010000022">
    <property type="protein sequence ID" value="MBM6402238.1"/>
    <property type="molecule type" value="Genomic_DNA"/>
</dbReference>
<comment type="caution">
    <text evidence="3">The sequence shown here is derived from an EMBL/GenBank/DDBJ whole genome shotgun (WGS) entry which is preliminary data.</text>
</comment>
<keyword evidence="2" id="KW-0812">Transmembrane</keyword>
<feature type="compositionally biased region" description="Pro residues" evidence="1">
    <location>
        <begin position="57"/>
        <end position="76"/>
    </location>
</feature>
<keyword evidence="2" id="KW-0472">Membrane</keyword>
<evidence type="ECO:0008006" key="5">
    <source>
        <dbReference type="Google" id="ProtNLM"/>
    </source>
</evidence>
<sequence length="286" mass="28402">MANRPTGPEQGDDVPEPTQPIDPAPTAAQPPADAAPAEPVAAAPAPPEQPAWTATAPGPPAGPAPGWPPPHPPAGPPGAVRRSWTEATSSTGGRVALGAAAVLATLLVVAVIGLGAALVGGHRGDEVRGFARSDGSGRGPGLDGRQGTDGRRGPDANGPMQGGPMMRDRDGLPNGTDGQGQGQGRQRGTAGGMMDGVTGLDDVLHGEFTTTATGSPVVMVVQVGEVTAYAADKSITVQSSDGFEGTYDLSAGYASSRIGLPLKVGAQVRVVAAKDGMKATRLNVVG</sequence>
<dbReference type="RefSeq" id="WP_204132700.1">
    <property type="nucleotide sequence ID" value="NZ_JAFDVD010000022.1"/>
</dbReference>
<evidence type="ECO:0000313" key="4">
    <source>
        <dbReference type="Proteomes" id="UP001430172"/>
    </source>
</evidence>
<organism evidence="3 4">
    <name type="scientific">Phycicoccus sonneratiae</name>
    <dbReference type="NCBI Taxonomy" id="2807628"/>
    <lineage>
        <taxon>Bacteria</taxon>
        <taxon>Bacillati</taxon>
        <taxon>Actinomycetota</taxon>
        <taxon>Actinomycetes</taxon>
        <taxon>Micrococcales</taxon>
        <taxon>Intrasporangiaceae</taxon>
        <taxon>Phycicoccus</taxon>
    </lineage>
</organism>
<feature type="compositionally biased region" description="Gly residues" evidence="1">
    <location>
        <begin position="177"/>
        <end position="194"/>
    </location>
</feature>
<evidence type="ECO:0000313" key="3">
    <source>
        <dbReference type="EMBL" id="MBM6402238.1"/>
    </source>
</evidence>
<name>A0ABS2CRY9_9MICO</name>
<keyword evidence="4" id="KW-1185">Reference proteome</keyword>